<dbReference type="GeneID" id="20807194"/>
<feature type="region of interest" description="Disordered" evidence="1">
    <location>
        <begin position="157"/>
        <end position="196"/>
    </location>
</feature>
<gene>
    <name evidence="2" type="ORF">H257_05198</name>
</gene>
<protein>
    <submittedName>
        <fullName evidence="2">Uncharacterized protein</fullName>
    </submittedName>
</protein>
<accession>W4GUF0</accession>
<dbReference type="AlphaFoldDB" id="W4GUF0"/>
<name>W4GUF0_APHAT</name>
<evidence type="ECO:0000256" key="1">
    <source>
        <dbReference type="SAM" id="MobiDB-lite"/>
    </source>
</evidence>
<sequence length="196" mass="21585">MIQDKKQEHWYDKPILPDSDELVTYMEDLRRDEVATTSSHMMQFLRASNMPWIEDYFLLITKRVSRTRVREVRLPEAVGASAAAVSVQRDGVRPTKAPAIDRSPMALLLTTLGLMLPPHEAVRSSRPFVYATPSASAPGSVRLAPVALDQDAPTTIARGMTATHASKDARVDDAAQPPAPQVSPLTHSTMRSPRTS</sequence>
<dbReference type="VEuPathDB" id="FungiDB:H257_05198"/>
<dbReference type="EMBL" id="KI913122">
    <property type="protein sequence ID" value="ETV82619.1"/>
    <property type="molecule type" value="Genomic_DNA"/>
</dbReference>
<organism evidence="2">
    <name type="scientific">Aphanomyces astaci</name>
    <name type="common">Crayfish plague agent</name>
    <dbReference type="NCBI Taxonomy" id="112090"/>
    <lineage>
        <taxon>Eukaryota</taxon>
        <taxon>Sar</taxon>
        <taxon>Stramenopiles</taxon>
        <taxon>Oomycota</taxon>
        <taxon>Saprolegniomycetes</taxon>
        <taxon>Saprolegniales</taxon>
        <taxon>Verrucalvaceae</taxon>
        <taxon>Aphanomyces</taxon>
    </lineage>
</organism>
<dbReference type="RefSeq" id="XP_009828288.1">
    <property type="nucleotide sequence ID" value="XM_009829986.1"/>
</dbReference>
<reference evidence="2" key="1">
    <citation type="submission" date="2013-12" db="EMBL/GenBank/DDBJ databases">
        <title>The Genome Sequence of Aphanomyces astaci APO3.</title>
        <authorList>
            <consortium name="The Broad Institute Genomics Platform"/>
            <person name="Russ C."/>
            <person name="Tyler B."/>
            <person name="van West P."/>
            <person name="Dieguez-Uribeondo J."/>
            <person name="Young S.K."/>
            <person name="Zeng Q."/>
            <person name="Gargeya S."/>
            <person name="Fitzgerald M."/>
            <person name="Abouelleil A."/>
            <person name="Alvarado L."/>
            <person name="Chapman S.B."/>
            <person name="Gainer-Dewar J."/>
            <person name="Goldberg J."/>
            <person name="Griggs A."/>
            <person name="Gujja S."/>
            <person name="Hansen M."/>
            <person name="Howarth C."/>
            <person name="Imamovic A."/>
            <person name="Ireland A."/>
            <person name="Larimer J."/>
            <person name="McCowan C."/>
            <person name="Murphy C."/>
            <person name="Pearson M."/>
            <person name="Poon T.W."/>
            <person name="Priest M."/>
            <person name="Roberts A."/>
            <person name="Saif S."/>
            <person name="Shea T."/>
            <person name="Sykes S."/>
            <person name="Wortman J."/>
            <person name="Nusbaum C."/>
            <person name="Birren B."/>
        </authorList>
    </citation>
    <scope>NUCLEOTIDE SEQUENCE [LARGE SCALE GENOMIC DNA]</scope>
    <source>
        <strain evidence="2">APO3</strain>
    </source>
</reference>
<evidence type="ECO:0000313" key="2">
    <source>
        <dbReference type="EMBL" id="ETV82619.1"/>
    </source>
</evidence>
<proteinExistence type="predicted"/>
<feature type="compositionally biased region" description="Polar residues" evidence="1">
    <location>
        <begin position="183"/>
        <end position="196"/>
    </location>
</feature>